<keyword evidence="2" id="KW-0732">Signal</keyword>
<dbReference type="EMBL" id="JPFK01000002">
    <property type="protein sequence ID" value="KFB02289.1"/>
    <property type="molecule type" value="Genomic_DNA"/>
</dbReference>
<dbReference type="RefSeq" id="WP_036118188.1">
    <property type="nucleotide sequence ID" value="NZ_BMET01000002.1"/>
</dbReference>
<dbReference type="STRING" id="1197477.IA57_01235"/>
<evidence type="ECO:0000256" key="1">
    <source>
        <dbReference type="SAM" id="MobiDB-lite"/>
    </source>
</evidence>
<feature type="compositionally biased region" description="Basic and acidic residues" evidence="1">
    <location>
        <begin position="207"/>
        <end position="217"/>
    </location>
</feature>
<dbReference type="AlphaFoldDB" id="A0A084TNK3"/>
<dbReference type="PROSITE" id="PS51257">
    <property type="entry name" value="PROKAR_LIPOPROTEIN"/>
    <property type="match status" value="1"/>
</dbReference>
<evidence type="ECO:0000256" key="2">
    <source>
        <dbReference type="SAM" id="SignalP"/>
    </source>
</evidence>
<dbReference type="eggNOG" id="ENOG5032UMN">
    <property type="taxonomic scope" value="Bacteria"/>
</dbReference>
<accession>A0A084TNK3</accession>
<proteinExistence type="predicted"/>
<feature type="region of interest" description="Disordered" evidence="1">
    <location>
        <begin position="207"/>
        <end position="229"/>
    </location>
</feature>
<feature type="chain" id="PRO_5001783017" description="Lipoprotein" evidence="2">
    <location>
        <begin position="22"/>
        <end position="229"/>
    </location>
</feature>
<evidence type="ECO:0008006" key="5">
    <source>
        <dbReference type="Google" id="ProtNLM"/>
    </source>
</evidence>
<keyword evidence="4" id="KW-1185">Reference proteome</keyword>
<dbReference type="OrthoDB" id="1138655at2"/>
<name>A0A084TNK3_9FLAO</name>
<protein>
    <recommendedName>
        <fullName evidence="5">Lipoprotein</fullName>
    </recommendedName>
</protein>
<reference evidence="3 4" key="1">
    <citation type="journal article" date="2014" name="Genome Announc.">
        <title>Draft Genome Sequence of the Algicidal Bacterium Mangrovimonas yunxiaonensis Strain LY01.</title>
        <authorList>
            <person name="Li Y."/>
            <person name="Zhu H."/>
            <person name="Li C."/>
            <person name="Zhang H."/>
            <person name="Chen Z."/>
            <person name="Zheng W."/>
            <person name="Xu H."/>
            <person name="Zheng T."/>
        </authorList>
    </citation>
    <scope>NUCLEOTIDE SEQUENCE [LARGE SCALE GENOMIC DNA]</scope>
    <source>
        <strain evidence="3 4">LY01</strain>
    </source>
</reference>
<organism evidence="3 4">
    <name type="scientific">Mangrovimonas yunxiaonensis</name>
    <dbReference type="NCBI Taxonomy" id="1197477"/>
    <lineage>
        <taxon>Bacteria</taxon>
        <taxon>Pseudomonadati</taxon>
        <taxon>Bacteroidota</taxon>
        <taxon>Flavobacteriia</taxon>
        <taxon>Flavobacteriales</taxon>
        <taxon>Flavobacteriaceae</taxon>
        <taxon>Mangrovimonas</taxon>
    </lineage>
</organism>
<evidence type="ECO:0000313" key="4">
    <source>
        <dbReference type="Proteomes" id="UP000028521"/>
    </source>
</evidence>
<gene>
    <name evidence="3" type="ORF">IA57_01235</name>
</gene>
<feature type="signal peptide" evidence="2">
    <location>
        <begin position="1"/>
        <end position="21"/>
    </location>
</feature>
<evidence type="ECO:0000313" key="3">
    <source>
        <dbReference type="EMBL" id="KFB02289.1"/>
    </source>
</evidence>
<reference evidence="4" key="2">
    <citation type="submission" date="2014-07" db="EMBL/GenBank/DDBJ databases">
        <title>Genome sequence of Mangrovimonas yunxiaonensis.</title>
        <authorList>
            <person name="Li Y."/>
            <person name="Zheng T."/>
        </authorList>
    </citation>
    <scope>NUCLEOTIDE SEQUENCE [LARGE SCALE GENOMIC DNA]</scope>
    <source>
        <strain evidence="4">LY01</strain>
    </source>
</reference>
<comment type="caution">
    <text evidence="3">The sequence shown here is derived from an EMBL/GenBank/DDBJ whole genome shotgun (WGS) entry which is preliminary data.</text>
</comment>
<dbReference type="Proteomes" id="UP000028521">
    <property type="component" value="Unassembled WGS sequence"/>
</dbReference>
<sequence>MKTIALKLVLATTLLSFLACKDTSKTTLNYTYANEENSLKCENIDTKLFTEALLSFEDDITKYYDNNLNNRNRNYSLFFKNASSNRLKLEEIVSPHSLEVFNALKTEKNLWNQDNSLNYNHPIFTCIGGKISDKDLSTTFNALVSTNSMRRPLYEAALKNKHHLISQDNFLALYAALDYYYAGIFNIDPTKVTEEVEVSQEAKRLEELKEKLKKENETPNNDPHAGHNH</sequence>